<proteinExistence type="predicted"/>
<reference evidence="2" key="1">
    <citation type="submission" date="2016-11" db="UniProtKB">
        <authorList>
            <consortium name="WormBaseParasite"/>
        </authorList>
    </citation>
    <scope>IDENTIFICATION</scope>
</reference>
<accession>A0A1I8FA14</accession>
<dbReference type="AlphaFoldDB" id="A0A1I8FA14"/>
<name>A0A1I8FA14_9PLAT</name>
<evidence type="ECO:0000313" key="1">
    <source>
        <dbReference type="Proteomes" id="UP000095280"/>
    </source>
</evidence>
<protein>
    <submittedName>
        <fullName evidence="2">Uncharacterized protein</fullName>
    </submittedName>
</protein>
<keyword evidence="1" id="KW-1185">Reference proteome</keyword>
<dbReference type="WBParaSite" id="maker-unitig_25648-snap-gene-0.2-mRNA-1">
    <property type="protein sequence ID" value="maker-unitig_25648-snap-gene-0.2-mRNA-1"/>
    <property type="gene ID" value="maker-unitig_25648-snap-gene-0.2"/>
</dbReference>
<dbReference type="Proteomes" id="UP000095280">
    <property type="component" value="Unplaced"/>
</dbReference>
<dbReference type="Gene3D" id="3.90.1150.170">
    <property type="match status" value="1"/>
</dbReference>
<evidence type="ECO:0000313" key="2">
    <source>
        <dbReference type="WBParaSite" id="maker-unitig_25648-snap-gene-0.2-mRNA-1"/>
    </source>
</evidence>
<organism evidence="1 2">
    <name type="scientific">Macrostomum lignano</name>
    <dbReference type="NCBI Taxonomy" id="282301"/>
    <lineage>
        <taxon>Eukaryota</taxon>
        <taxon>Metazoa</taxon>
        <taxon>Spiralia</taxon>
        <taxon>Lophotrochozoa</taxon>
        <taxon>Platyhelminthes</taxon>
        <taxon>Rhabditophora</taxon>
        <taxon>Macrostomorpha</taxon>
        <taxon>Macrostomida</taxon>
        <taxon>Macrostomidae</taxon>
        <taxon>Macrostomum</taxon>
    </lineage>
</organism>
<sequence length="129" mass="13956">MEAAYGEQVITSSTWPITCASSLKKRPGYEMPDFVNVCFWYVPEKFRSMKPGRRGTASSTRVAAHNGGYQPLGNLPELLRMIVSKPRAATEADIDFLLTASREVLGLRSSTISRDEAGLGGGGRAGGHH</sequence>